<evidence type="ECO:0000313" key="6">
    <source>
        <dbReference type="EMBL" id="PKB99502.1"/>
    </source>
</evidence>
<dbReference type="GO" id="GO:0043657">
    <property type="term" value="C:host cell"/>
    <property type="evidence" value="ECO:0007669"/>
    <property type="project" value="UniProtKB-SubCell"/>
</dbReference>
<feature type="domain" description="Crinkler effector protein N-terminal" evidence="4">
    <location>
        <begin position="20"/>
        <end position="117"/>
    </location>
</feature>
<gene>
    <name evidence="5" type="ORF">CHRIB12_LOCUS17508</name>
    <name evidence="6" type="ORF">RhiirA5_429582</name>
</gene>
<dbReference type="VEuPathDB" id="FungiDB:RhiirA1_470019"/>
<proteinExistence type="predicted"/>
<evidence type="ECO:0000313" key="5">
    <source>
        <dbReference type="EMBL" id="CAB5381388.1"/>
    </source>
</evidence>
<reference evidence="6 7" key="1">
    <citation type="submission" date="2016-04" db="EMBL/GenBank/DDBJ databases">
        <title>Genome analyses suggest a sexual origin of heterokaryosis in a supposedly ancient asexual fungus.</title>
        <authorList>
            <person name="Ropars J."/>
            <person name="Sedzielewska K."/>
            <person name="Noel J."/>
            <person name="Charron P."/>
            <person name="Farinelli L."/>
            <person name="Marton T."/>
            <person name="Kruger M."/>
            <person name="Pelin A."/>
            <person name="Brachmann A."/>
            <person name="Corradi N."/>
        </authorList>
    </citation>
    <scope>NUCLEOTIDE SEQUENCE [LARGE SCALE GENOMIC DNA]</scope>
    <source>
        <strain evidence="6 7">A5</strain>
    </source>
</reference>
<dbReference type="InterPro" id="IPR045379">
    <property type="entry name" value="Crinkler_N"/>
</dbReference>
<comment type="subcellular location">
    <subcellularLocation>
        <location evidence="1">Host cell</location>
    </subcellularLocation>
    <subcellularLocation>
        <location evidence="2">Secreted</location>
    </subcellularLocation>
</comment>
<reference evidence="5" key="3">
    <citation type="submission" date="2020-05" db="EMBL/GenBank/DDBJ databases">
        <authorList>
            <person name="Rincon C."/>
            <person name="Sanders R I."/>
            <person name="Robbins C."/>
            <person name="Chaturvedi A."/>
        </authorList>
    </citation>
    <scope>NUCLEOTIDE SEQUENCE</scope>
    <source>
        <strain evidence="5">CHB12</strain>
    </source>
</reference>
<name>A0A2I1F9B3_9GLOM</name>
<dbReference type="AlphaFoldDB" id="A0A2I1F9B3"/>
<dbReference type="Pfam" id="PF20147">
    <property type="entry name" value="Crinkler"/>
    <property type="match status" value="1"/>
</dbReference>
<evidence type="ECO:0000259" key="4">
    <source>
        <dbReference type="Pfam" id="PF20147"/>
    </source>
</evidence>
<dbReference type="VEuPathDB" id="FungiDB:RhiirFUN_008328"/>
<dbReference type="Proteomes" id="UP000232722">
    <property type="component" value="Unassembled WGS sequence"/>
</dbReference>
<dbReference type="VEuPathDB" id="FungiDB:FUN_007928"/>
<dbReference type="EMBL" id="LLXJ01002160">
    <property type="protein sequence ID" value="PKB99502.1"/>
    <property type="molecule type" value="Genomic_DNA"/>
</dbReference>
<sequence>MSEVTISGTTINLWLLFHEIVIFRVTIGTDNRISELKKVIKKAREPEFDNFTPDRLKLLKLKNPVDDEHISDVQNLTLQGNEDENDDVSLMKDMRKIVTYWPENQAPSEDLIHIIVEAPDLSEQPTADLESALRNLDGKVDLMRTELENVYEISARQEIAKISSSHYSSKFEISDLNDLVQLSLPRKKFSNENPKYDSQISIQAYRADKLANHIYIKNMRKKLEDSISYIRSLPKNNNFIKNLNTLADNAAAALDTWKAYEKKSTGSSQNRLFLANTEFLGVMLITSYIMDPKIAIENDHAPFNKVLELDVRGRPTSYDMNNISIEIGEIKLTTKNLHHGYRQLLIRLASLGFVIEALNSKDGEVGDYRCELVGILYVPKVPSINIPNEWEDGIKFPERTKHTIRIVAVGDKP</sequence>
<protein>
    <recommendedName>
        <fullName evidence="4">Crinkler effector protein N-terminal domain-containing protein</fullName>
    </recommendedName>
</protein>
<reference evidence="6 7" key="2">
    <citation type="submission" date="2017-09" db="EMBL/GenBank/DDBJ databases">
        <title>Extensive intraspecific genome diversity in a model arbuscular mycorrhizal fungus.</title>
        <authorList>
            <person name="Chen E.C."/>
            <person name="Morin E."/>
            <person name="Beaudet D."/>
            <person name="Noel J."/>
            <person name="Ndikumana S."/>
            <person name="Charron P."/>
            <person name="St-Onge C."/>
            <person name="Giorgi J."/>
            <person name="Grigoriev I.V."/>
            <person name="Roux C."/>
            <person name="Martin F.M."/>
            <person name="Corradi N."/>
        </authorList>
    </citation>
    <scope>NUCLEOTIDE SEQUENCE [LARGE SCALE GENOMIC DNA]</scope>
    <source>
        <strain evidence="6 7">A5</strain>
    </source>
</reference>
<evidence type="ECO:0000256" key="3">
    <source>
        <dbReference type="ARBA" id="ARBA00022525"/>
    </source>
</evidence>
<dbReference type="GO" id="GO:0005576">
    <property type="term" value="C:extracellular region"/>
    <property type="evidence" value="ECO:0007669"/>
    <property type="project" value="UniProtKB-SubCell"/>
</dbReference>
<accession>A0A2I1F9B3</accession>
<comment type="caution">
    <text evidence="5">The sequence shown here is derived from an EMBL/GenBank/DDBJ whole genome shotgun (WGS) entry which is preliminary data.</text>
</comment>
<evidence type="ECO:0000313" key="7">
    <source>
        <dbReference type="Proteomes" id="UP000232722"/>
    </source>
</evidence>
<keyword evidence="3" id="KW-0964">Secreted</keyword>
<evidence type="ECO:0000256" key="2">
    <source>
        <dbReference type="ARBA" id="ARBA00004613"/>
    </source>
</evidence>
<dbReference type="Proteomes" id="UP000684084">
    <property type="component" value="Unassembled WGS sequence"/>
</dbReference>
<organism evidence="5 8">
    <name type="scientific">Rhizophagus irregularis</name>
    <dbReference type="NCBI Taxonomy" id="588596"/>
    <lineage>
        <taxon>Eukaryota</taxon>
        <taxon>Fungi</taxon>
        <taxon>Fungi incertae sedis</taxon>
        <taxon>Mucoromycota</taxon>
        <taxon>Glomeromycotina</taxon>
        <taxon>Glomeromycetes</taxon>
        <taxon>Glomerales</taxon>
        <taxon>Glomeraceae</taxon>
        <taxon>Rhizophagus</taxon>
    </lineage>
</organism>
<evidence type="ECO:0000313" key="8">
    <source>
        <dbReference type="Proteomes" id="UP000684084"/>
    </source>
</evidence>
<dbReference type="OrthoDB" id="2327574at2759"/>
<evidence type="ECO:0000256" key="1">
    <source>
        <dbReference type="ARBA" id="ARBA00004340"/>
    </source>
</evidence>
<dbReference type="EMBL" id="CAGKOT010000044">
    <property type="protein sequence ID" value="CAB5381388.1"/>
    <property type="molecule type" value="Genomic_DNA"/>
</dbReference>